<name>A0A4Y7KWA5_PAPSO</name>
<feature type="region of interest" description="Disordered" evidence="1">
    <location>
        <begin position="21"/>
        <end position="49"/>
    </location>
</feature>
<reference evidence="2 3" key="1">
    <citation type="journal article" date="2018" name="Science">
        <title>The opium poppy genome and morphinan production.</title>
        <authorList>
            <person name="Guo L."/>
            <person name="Winzer T."/>
            <person name="Yang X."/>
            <person name="Li Y."/>
            <person name="Ning Z."/>
            <person name="He Z."/>
            <person name="Teodor R."/>
            <person name="Lu Y."/>
            <person name="Bowser T.A."/>
            <person name="Graham I.A."/>
            <person name="Ye K."/>
        </authorList>
    </citation>
    <scope>NUCLEOTIDE SEQUENCE [LARGE SCALE GENOMIC DNA]</scope>
    <source>
        <strain evidence="3">cv. HN1</strain>
        <tissue evidence="2">Leaves</tissue>
    </source>
</reference>
<sequence>TAELAHILKVSLSLAEKLKENLETTSNDSQQPSQAPKDPEATVDSQKQAQKIEDICGKLQSIPPRIKELRELIYCCLSLVQQLDYYISVLESWLKEEKATKKEREEKRRTPPISGGQNWT</sequence>
<feature type="region of interest" description="Disordered" evidence="1">
    <location>
        <begin position="98"/>
        <end position="120"/>
    </location>
</feature>
<evidence type="ECO:0000313" key="3">
    <source>
        <dbReference type="Proteomes" id="UP000316621"/>
    </source>
</evidence>
<dbReference type="EMBL" id="CM010723">
    <property type="protein sequence ID" value="RZC76401.1"/>
    <property type="molecule type" value="Genomic_DNA"/>
</dbReference>
<keyword evidence="3" id="KW-1185">Reference proteome</keyword>
<evidence type="ECO:0000256" key="1">
    <source>
        <dbReference type="SAM" id="MobiDB-lite"/>
    </source>
</evidence>
<organism evidence="2 3">
    <name type="scientific">Papaver somniferum</name>
    <name type="common">Opium poppy</name>
    <dbReference type="NCBI Taxonomy" id="3469"/>
    <lineage>
        <taxon>Eukaryota</taxon>
        <taxon>Viridiplantae</taxon>
        <taxon>Streptophyta</taxon>
        <taxon>Embryophyta</taxon>
        <taxon>Tracheophyta</taxon>
        <taxon>Spermatophyta</taxon>
        <taxon>Magnoliopsida</taxon>
        <taxon>Ranunculales</taxon>
        <taxon>Papaveraceae</taxon>
        <taxon>Papaveroideae</taxon>
        <taxon>Papaver</taxon>
    </lineage>
</organism>
<feature type="compositionally biased region" description="Basic and acidic residues" evidence="1">
    <location>
        <begin position="98"/>
        <end position="109"/>
    </location>
</feature>
<proteinExistence type="predicted"/>
<dbReference type="Gramene" id="RZC76401">
    <property type="protein sequence ID" value="RZC76401"/>
    <property type="gene ID" value="C5167_000497"/>
</dbReference>
<accession>A0A4Y7KWA5</accession>
<evidence type="ECO:0000313" key="2">
    <source>
        <dbReference type="EMBL" id="RZC76401.1"/>
    </source>
</evidence>
<feature type="compositionally biased region" description="Polar residues" evidence="1">
    <location>
        <begin position="23"/>
        <end position="34"/>
    </location>
</feature>
<feature type="non-terminal residue" evidence="2">
    <location>
        <position position="1"/>
    </location>
</feature>
<dbReference type="AlphaFoldDB" id="A0A4Y7KWA5"/>
<gene>
    <name evidence="2" type="ORF">C5167_000497</name>
</gene>
<protein>
    <submittedName>
        <fullName evidence="2">Uncharacterized protein</fullName>
    </submittedName>
</protein>
<dbReference type="Proteomes" id="UP000316621">
    <property type="component" value="Chromosome 9"/>
</dbReference>